<evidence type="ECO:0000313" key="5">
    <source>
        <dbReference type="Proteomes" id="UP000887574"/>
    </source>
</evidence>
<dbReference type="GO" id="GO:0005655">
    <property type="term" value="C:nucleolar ribonuclease P complex"/>
    <property type="evidence" value="ECO:0007669"/>
    <property type="project" value="InterPro"/>
</dbReference>
<name>A0A915ETV9_9BILA</name>
<dbReference type="GO" id="GO:0000172">
    <property type="term" value="C:ribonuclease MRP complex"/>
    <property type="evidence" value="ECO:0007669"/>
    <property type="project" value="InterPro"/>
</dbReference>
<protein>
    <submittedName>
        <fullName evidence="6">DNA/RNA-binding protein Alba-like domain-containing protein</fullName>
    </submittedName>
</protein>
<dbReference type="Gene3D" id="3.30.110.20">
    <property type="entry name" value="Alba-like domain"/>
    <property type="match status" value="1"/>
</dbReference>
<reference evidence="6" key="1">
    <citation type="submission" date="2022-11" db="UniProtKB">
        <authorList>
            <consortium name="WormBaseParasite"/>
        </authorList>
    </citation>
    <scope>IDENTIFICATION</scope>
</reference>
<sequence length="183" mass="20726">MLEVLNCCSLPVPKKIQAVGHIQSPIFDYSCPSLNLHLRIYQSPFPTSNRQKQGRHQRRLLEVCSSRRTTEHLGLVELFLHGSSALLFVKMTTLGSKMHDDFCEVQKRLPPKFHTAMNDVYITGKTKFMAQFNKCKGLLDKKTDDIVIHALGNAIHRALNLALMLENAMKIQCVLMPSPPVLM</sequence>
<evidence type="ECO:0000256" key="3">
    <source>
        <dbReference type="ARBA" id="ARBA00023242"/>
    </source>
</evidence>
<dbReference type="InterPro" id="IPR036882">
    <property type="entry name" value="Alba-like_dom_sf"/>
</dbReference>
<feature type="domain" description="DNA/RNA-binding protein Alba-like" evidence="4">
    <location>
        <begin position="118"/>
        <end position="169"/>
    </location>
</feature>
<keyword evidence="5" id="KW-1185">Reference proteome</keyword>
<keyword evidence="3" id="KW-0539">Nucleus</keyword>
<organism evidence="5 6">
    <name type="scientific">Ditylenchus dipsaci</name>
    <dbReference type="NCBI Taxonomy" id="166011"/>
    <lineage>
        <taxon>Eukaryota</taxon>
        <taxon>Metazoa</taxon>
        <taxon>Ecdysozoa</taxon>
        <taxon>Nematoda</taxon>
        <taxon>Chromadorea</taxon>
        <taxon>Rhabditida</taxon>
        <taxon>Tylenchina</taxon>
        <taxon>Tylenchomorpha</taxon>
        <taxon>Sphaerularioidea</taxon>
        <taxon>Anguinidae</taxon>
        <taxon>Anguininae</taxon>
        <taxon>Ditylenchus</taxon>
    </lineage>
</organism>
<evidence type="ECO:0000256" key="2">
    <source>
        <dbReference type="ARBA" id="ARBA00022694"/>
    </source>
</evidence>
<dbReference type="WBParaSite" id="jg9472">
    <property type="protein sequence ID" value="jg9472"/>
    <property type="gene ID" value="jg9472"/>
</dbReference>
<dbReference type="InterPro" id="IPR002775">
    <property type="entry name" value="DNA/RNA-bd_Alba-like"/>
</dbReference>
<evidence type="ECO:0000259" key="4">
    <source>
        <dbReference type="Pfam" id="PF01918"/>
    </source>
</evidence>
<evidence type="ECO:0000256" key="1">
    <source>
        <dbReference type="ARBA" id="ARBA00004604"/>
    </source>
</evidence>
<dbReference type="PANTHER" id="PTHR15314:SF1">
    <property type="entry name" value="RIBONUCLEASE P PROTEIN SUBUNIT P20"/>
    <property type="match status" value="1"/>
</dbReference>
<dbReference type="Proteomes" id="UP000887574">
    <property type="component" value="Unplaced"/>
</dbReference>
<dbReference type="PANTHER" id="PTHR15314">
    <property type="entry name" value="RIBONUCLEASE P PROTEIN SUBUNIT P20"/>
    <property type="match status" value="1"/>
</dbReference>
<keyword evidence="2" id="KW-0819">tRNA processing</keyword>
<accession>A0A915ETV9</accession>
<dbReference type="InterPro" id="IPR014612">
    <property type="entry name" value="Pop7/Rpp20"/>
</dbReference>
<dbReference type="GO" id="GO:0001682">
    <property type="term" value="P:tRNA 5'-leader removal"/>
    <property type="evidence" value="ECO:0007669"/>
    <property type="project" value="InterPro"/>
</dbReference>
<dbReference type="SUPFAM" id="SSF82704">
    <property type="entry name" value="AlbA-like"/>
    <property type="match status" value="1"/>
</dbReference>
<evidence type="ECO:0000313" key="6">
    <source>
        <dbReference type="WBParaSite" id="jg9472"/>
    </source>
</evidence>
<comment type="subcellular location">
    <subcellularLocation>
        <location evidence="1">Nucleus</location>
        <location evidence="1">Nucleolus</location>
    </subcellularLocation>
</comment>
<dbReference type="AlphaFoldDB" id="A0A915ETV9"/>
<dbReference type="Pfam" id="PF01918">
    <property type="entry name" value="Alba"/>
    <property type="match status" value="1"/>
</dbReference>
<dbReference type="GO" id="GO:0003676">
    <property type="term" value="F:nucleic acid binding"/>
    <property type="evidence" value="ECO:0007669"/>
    <property type="project" value="InterPro"/>
</dbReference>
<proteinExistence type="predicted"/>